<keyword evidence="2" id="KW-1185">Reference proteome</keyword>
<dbReference type="InterPro" id="IPR014710">
    <property type="entry name" value="RmlC-like_jellyroll"/>
</dbReference>
<keyword evidence="1" id="KW-0413">Isomerase</keyword>
<name>A0A1T5BNZ9_9FIRM</name>
<dbReference type="RefSeq" id="WP_079589591.1">
    <property type="nucleotide sequence ID" value="NZ_FUYN01000003.1"/>
</dbReference>
<organism evidence="1 2">
    <name type="scientific">Acetoanaerobium noterae</name>
    <dbReference type="NCBI Taxonomy" id="745369"/>
    <lineage>
        <taxon>Bacteria</taxon>
        <taxon>Bacillati</taxon>
        <taxon>Bacillota</taxon>
        <taxon>Clostridia</taxon>
        <taxon>Peptostreptococcales</taxon>
        <taxon>Filifactoraceae</taxon>
        <taxon>Acetoanaerobium</taxon>
    </lineage>
</organism>
<dbReference type="Gene3D" id="2.60.120.10">
    <property type="entry name" value="Jelly Rolls"/>
    <property type="match status" value="1"/>
</dbReference>
<dbReference type="AlphaFoldDB" id="A0A1T5BNZ9"/>
<dbReference type="InterPro" id="IPR011051">
    <property type="entry name" value="RmlC_Cupin_sf"/>
</dbReference>
<dbReference type="GO" id="GO:0016853">
    <property type="term" value="F:isomerase activity"/>
    <property type="evidence" value="ECO:0007669"/>
    <property type="project" value="UniProtKB-KW"/>
</dbReference>
<evidence type="ECO:0000313" key="1">
    <source>
        <dbReference type="EMBL" id="SKB48948.1"/>
    </source>
</evidence>
<protein>
    <submittedName>
        <fullName evidence="1">Mannose-6-phosphate isomerase, cupin superfamily</fullName>
    </submittedName>
</protein>
<dbReference type="OrthoDB" id="1725465at2"/>
<dbReference type="EMBL" id="FUYN01000003">
    <property type="protein sequence ID" value="SKB48948.1"/>
    <property type="molecule type" value="Genomic_DNA"/>
</dbReference>
<dbReference type="CDD" id="cd20290">
    <property type="entry name" value="cupin_Mj0764-like"/>
    <property type="match status" value="1"/>
</dbReference>
<evidence type="ECO:0000313" key="2">
    <source>
        <dbReference type="Proteomes" id="UP000243406"/>
    </source>
</evidence>
<sequence length="105" mass="11937">MVEQVFKFSTGNEKAVEKLIMDENVHYIHMVFNKEEGLPEHYSNSNVYMSVIRGKLSIDLDNQGVHKYDSGNLLKIPKGIKMNVKNLDEDTLELIVVKSPAPSNM</sequence>
<dbReference type="Proteomes" id="UP000243406">
    <property type="component" value="Unassembled WGS sequence"/>
</dbReference>
<dbReference type="SUPFAM" id="SSF51182">
    <property type="entry name" value="RmlC-like cupins"/>
    <property type="match status" value="1"/>
</dbReference>
<gene>
    <name evidence="1" type="ORF">SAMN02745120_1761</name>
</gene>
<reference evidence="2" key="1">
    <citation type="submission" date="2017-02" db="EMBL/GenBank/DDBJ databases">
        <authorList>
            <person name="Varghese N."/>
            <person name="Submissions S."/>
        </authorList>
    </citation>
    <scope>NUCLEOTIDE SEQUENCE [LARGE SCALE GENOMIC DNA]</scope>
    <source>
        <strain evidence="2">ATCC 35199</strain>
    </source>
</reference>
<accession>A0A1T5BNZ9</accession>
<proteinExistence type="predicted"/>